<comment type="caution">
    <text evidence="2">The sequence shown here is derived from an EMBL/GenBank/DDBJ whole genome shotgun (WGS) entry which is preliminary data.</text>
</comment>
<feature type="transmembrane region" description="Helical" evidence="1">
    <location>
        <begin position="163"/>
        <end position="180"/>
    </location>
</feature>
<dbReference type="PROSITE" id="PS51257">
    <property type="entry name" value="PROKAR_LIPOPROTEIN"/>
    <property type="match status" value="1"/>
</dbReference>
<feature type="transmembrane region" description="Helical" evidence="1">
    <location>
        <begin position="411"/>
        <end position="433"/>
    </location>
</feature>
<proteinExistence type="predicted"/>
<feature type="transmembrane region" description="Helical" evidence="1">
    <location>
        <begin position="384"/>
        <end position="404"/>
    </location>
</feature>
<evidence type="ECO:0008006" key="4">
    <source>
        <dbReference type="Google" id="ProtNLM"/>
    </source>
</evidence>
<dbReference type="EMBL" id="JBHPBY010000227">
    <property type="protein sequence ID" value="MFC1851804.1"/>
    <property type="molecule type" value="Genomic_DNA"/>
</dbReference>
<reference evidence="2 3" key="1">
    <citation type="submission" date="2024-09" db="EMBL/GenBank/DDBJ databases">
        <title>Laminarin stimulates single cell rates of sulfate reduction while oxygen inhibits transcriptomic activity in coastal marine sediment.</title>
        <authorList>
            <person name="Lindsay M."/>
            <person name="Orcutt B."/>
            <person name="Emerson D."/>
            <person name="Stepanauskas R."/>
            <person name="D'Angelo T."/>
        </authorList>
    </citation>
    <scope>NUCLEOTIDE SEQUENCE [LARGE SCALE GENOMIC DNA]</scope>
    <source>
        <strain evidence="2">SAG AM-311-K15</strain>
    </source>
</reference>
<dbReference type="Proteomes" id="UP001594351">
    <property type="component" value="Unassembled WGS sequence"/>
</dbReference>
<organism evidence="2 3">
    <name type="scientific">candidate division CSSED10-310 bacterium</name>
    <dbReference type="NCBI Taxonomy" id="2855610"/>
    <lineage>
        <taxon>Bacteria</taxon>
        <taxon>Bacteria division CSSED10-310</taxon>
    </lineage>
</organism>
<feature type="transmembrane region" description="Helical" evidence="1">
    <location>
        <begin position="84"/>
        <end position="104"/>
    </location>
</feature>
<keyword evidence="1" id="KW-1133">Transmembrane helix</keyword>
<sequence length="581" mass="64943">MSQGRHEPLALIILAIGCSFVLVTTGLAVLVAPLGDSYHYEMPAFWIQHQTIAPFVVHNPRIISVSFAGEALALPGHMYLRGPAIMFVLTLLASLLIIWIVYSLARQLGCSFGQSLCAAALTPAYGTMALSIFINHVDLLWTGVWSGACLMFLVQCRSDTVGVRKYMYLLGIAVYCFALACGTKNITLLSAPLFALCLVLLGRQLWRPRLLAALAVLGLGGMIISGMLWNYTANQIWFGDFRGSTFMREHVSSDLSPVAIWTRSCRGMMILLFDTEFVPASMQSIRRKACKGFLQLMGANHVLAEDEGFYQLNETSFAPRQGLGLLGIVFFMPGVAVGTVMCMKRRQNVSGMNPFRRRKCFVLVLFCTGTFLFGHAFLRWQSIGILRLLPLFLIAGAPLCAFLFGKRWLRLVALVMLLVSTWLYGVFMIGMTVRRVDLASGQPWFAQLARLQQVHNVTVDCQWKNDPVEKLAAREVHYTKRELYLALLRYLPKPVTIGVVGGSNTEIVWLFGPHYQNRIIPLVDCRQPERVLAPPEKCQFVVVDGKKVTTFDDWAAAHGFLIVFQATQDQKRLLAVYERKP</sequence>
<evidence type="ECO:0000313" key="2">
    <source>
        <dbReference type="EMBL" id="MFC1851804.1"/>
    </source>
</evidence>
<feature type="transmembrane region" description="Helical" evidence="1">
    <location>
        <begin position="9"/>
        <end position="32"/>
    </location>
</feature>
<feature type="transmembrane region" description="Helical" evidence="1">
    <location>
        <begin position="116"/>
        <end position="134"/>
    </location>
</feature>
<gene>
    <name evidence="2" type="ORF">ACFL27_16555</name>
</gene>
<accession>A0ABV6Z029</accession>
<feature type="transmembrane region" description="Helical" evidence="1">
    <location>
        <begin position="210"/>
        <end position="231"/>
    </location>
</feature>
<keyword evidence="3" id="KW-1185">Reference proteome</keyword>
<keyword evidence="1" id="KW-0472">Membrane</keyword>
<name>A0ABV6Z029_UNCC1</name>
<evidence type="ECO:0000256" key="1">
    <source>
        <dbReference type="SAM" id="Phobius"/>
    </source>
</evidence>
<feature type="transmembrane region" description="Helical" evidence="1">
    <location>
        <begin position="360"/>
        <end position="378"/>
    </location>
</feature>
<evidence type="ECO:0000313" key="3">
    <source>
        <dbReference type="Proteomes" id="UP001594351"/>
    </source>
</evidence>
<keyword evidence="1" id="KW-0812">Transmembrane</keyword>
<feature type="transmembrane region" description="Helical" evidence="1">
    <location>
        <begin position="322"/>
        <end position="340"/>
    </location>
</feature>
<protein>
    <recommendedName>
        <fullName evidence="4">Glycosyltransferase RgtA/B/C/D-like domain-containing protein</fullName>
    </recommendedName>
</protein>